<feature type="region of interest" description="Disordered" evidence="1">
    <location>
        <begin position="1"/>
        <end position="33"/>
    </location>
</feature>
<proteinExistence type="predicted"/>
<feature type="compositionally biased region" description="Polar residues" evidence="1">
    <location>
        <begin position="203"/>
        <end position="218"/>
    </location>
</feature>
<reference evidence="2" key="1">
    <citation type="submission" date="2022-12" db="EMBL/GenBank/DDBJ databases">
        <authorList>
            <person name="Webb A."/>
        </authorList>
    </citation>
    <scope>NUCLEOTIDE SEQUENCE</scope>
    <source>
        <strain evidence="2">Hp1</strain>
    </source>
</reference>
<gene>
    <name evidence="2" type="ORF">HBR001_LOCUS1699</name>
</gene>
<feature type="compositionally biased region" description="Basic and acidic residues" evidence="1">
    <location>
        <begin position="1"/>
        <end position="12"/>
    </location>
</feature>
<name>A0AAV0T8A2_HYABA</name>
<dbReference type="Proteomes" id="UP001162031">
    <property type="component" value="Unassembled WGS sequence"/>
</dbReference>
<accession>A0AAV0T8A2</accession>
<sequence length="472" mass="52502">METRAHSTRPEASHATQAKHKTGERHAPRGCSKTEAAIEAAKGFCWRGTYGHWKTAARADPLKSLPAAPTCSSPRATIGSRSTGRLNAIREDRGAALTSTSDVDAGRVAMLISRYERVTADNGLTVASARRSFPQSLWGPSSSWKATEKREHVAARVKKMNAVELKREQGRQKTPPPPYLRVLQDTRAKRTTRERELRREAHQSATGASTATRMSTLTDDGVGMSAASRMSLRPDVMLENALAILRRMDLDAIPKASAILAGKTLKSADSCARCLNVPAAALIYNVIVRMSTRVADLVTVQNLLVTLSNLAKFRLSMPQVQLNDRHARATCVRSEARSTLDMQLVGLLGEVLLVFSGELKPNQAPSWRVFTAAASALWDTLLLLQAAVQPNMRVGPFWSQTTQRLYYLRHYLSHKRTQYAQQHHLQQQHEQHLIPNRNIRGTATARRSRPPLEQYLTQTEAVLDRIIHLIRR</sequence>
<evidence type="ECO:0000256" key="1">
    <source>
        <dbReference type="SAM" id="MobiDB-lite"/>
    </source>
</evidence>
<evidence type="ECO:0000313" key="2">
    <source>
        <dbReference type="EMBL" id="CAI5716809.1"/>
    </source>
</evidence>
<dbReference type="AlphaFoldDB" id="A0AAV0T8A2"/>
<keyword evidence="3" id="KW-1185">Reference proteome</keyword>
<protein>
    <submittedName>
        <fullName evidence="2">Uncharacterized protein</fullName>
    </submittedName>
</protein>
<evidence type="ECO:0000313" key="3">
    <source>
        <dbReference type="Proteomes" id="UP001162031"/>
    </source>
</evidence>
<feature type="compositionally biased region" description="Basic and acidic residues" evidence="1">
    <location>
        <begin position="185"/>
        <end position="202"/>
    </location>
</feature>
<organism evidence="2 3">
    <name type="scientific">Hyaloperonospora brassicae</name>
    <name type="common">Brassica downy mildew</name>
    <name type="synonym">Peronospora brassicae</name>
    <dbReference type="NCBI Taxonomy" id="162125"/>
    <lineage>
        <taxon>Eukaryota</taxon>
        <taxon>Sar</taxon>
        <taxon>Stramenopiles</taxon>
        <taxon>Oomycota</taxon>
        <taxon>Peronosporomycetes</taxon>
        <taxon>Peronosporales</taxon>
        <taxon>Peronosporaceae</taxon>
        <taxon>Hyaloperonospora</taxon>
    </lineage>
</organism>
<feature type="region of interest" description="Disordered" evidence="1">
    <location>
        <begin position="185"/>
        <end position="218"/>
    </location>
</feature>
<dbReference type="EMBL" id="CANTFL010000167">
    <property type="protein sequence ID" value="CAI5716809.1"/>
    <property type="molecule type" value="Genomic_DNA"/>
</dbReference>
<comment type="caution">
    <text evidence="2">The sequence shown here is derived from an EMBL/GenBank/DDBJ whole genome shotgun (WGS) entry which is preliminary data.</text>
</comment>